<dbReference type="GO" id="GO:0004084">
    <property type="term" value="F:branched-chain-amino-acid transaminase activity"/>
    <property type="evidence" value="ECO:0007669"/>
    <property type="project" value="InterPro"/>
</dbReference>
<gene>
    <name evidence="4" type="ORF">RHGRI_026362</name>
</gene>
<comment type="caution">
    <text evidence="4">The sequence shown here is derived from an EMBL/GenBank/DDBJ whole genome shotgun (WGS) entry which is preliminary data.</text>
</comment>
<dbReference type="GO" id="GO:0009081">
    <property type="term" value="P:branched-chain amino acid metabolic process"/>
    <property type="evidence" value="ECO:0007669"/>
    <property type="project" value="InterPro"/>
</dbReference>
<keyword evidence="3" id="KW-0663">Pyridoxal phosphate</keyword>
<sequence>MYIKGEGSDRLKPVIEKPAGKYLGERSWWWCSVGGGGVVGREKSSDGGRSVVFHGVVLQWWLAGRSVGAPVIVGWPFYTSGATTSVQEALEPSPCSGNDDENGDIDWDNLGFGIKQTDYMYVTKSTSDGVFERGQHSRFGNIGLNPSAGVLNYAQVKSFF</sequence>
<evidence type="ECO:0000256" key="1">
    <source>
        <dbReference type="ARBA" id="ARBA00001933"/>
    </source>
</evidence>
<keyword evidence="5" id="KW-1185">Reference proteome</keyword>
<dbReference type="Proteomes" id="UP000823749">
    <property type="component" value="Chromosome 9"/>
</dbReference>
<dbReference type="InterPro" id="IPR043131">
    <property type="entry name" value="BCAT-like_N"/>
</dbReference>
<comment type="similarity">
    <text evidence="2">Belongs to the class-IV pyridoxal-phosphate-dependent aminotransferase family.</text>
</comment>
<accession>A0AAV6IXF6</accession>
<dbReference type="PANTHER" id="PTHR42825">
    <property type="entry name" value="AMINO ACID AMINOTRANSFERASE"/>
    <property type="match status" value="1"/>
</dbReference>
<proteinExistence type="inferred from homology"/>
<evidence type="ECO:0000256" key="2">
    <source>
        <dbReference type="ARBA" id="ARBA00009320"/>
    </source>
</evidence>
<reference evidence="4" key="1">
    <citation type="submission" date="2020-08" db="EMBL/GenBank/DDBJ databases">
        <title>Plant Genome Project.</title>
        <authorList>
            <person name="Zhang R.-G."/>
        </authorList>
    </citation>
    <scope>NUCLEOTIDE SEQUENCE</scope>
    <source>
        <strain evidence="4">WSP0</strain>
        <tissue evidence="4">Leaf</tissue>
    </source>
</reference>
<dbReference type="PANTHER" id="PTHR42825:SF29">
    <property type="entry name" value="BRANCHED-CHAIN-AMINO-ACID AMINOTRANSFERASE"/>
    <property type="match status" value="1"/>
</dbReference>
<dbReference type="Gene3D" id="3.30.470.10">
    <property type="match status" value="1"/>
</dbReference>
<comment type="cofactor">
    <cofactor evidence="1">
        <name>pyridoxal 5'-phosphate</name>
        <dbReference type="ChEBI" id="CHEBI:597326"/>
    </cofactor>
</comment>
<evidence type="ECO:0000313" key="4">
    <source>
        <dbReference type="EMBL" id="KAG5531710.1"/>
    </source>
</evidence>
<dbReference type="EMBL" id="JACTNZ010000009">
    <property type="protein sequence ID" value="KAG5531710.1"/>
    <property type="molecule type" value="Genomic_DNA"/>
</dbReference>
<organism evidence="4 5">
    <name type="scientific">Rhododendron griersonianum</name>
    <dbReference type="NCBI Taxonomy" id="479676"/>
    <lineage>
        <taxon>Eukaryota</taxon>
        <taxon>Viridiplantae</taxon>
        <taxon>Streptophyta</taxon>
        <taxon>Embryophyta</taxon>
        <taxon>Tracheophyta</taxon>
        <taxon>Spermatophyta</taxon>
        <taxon>Magnoliopsida</taxon>
        <taxon>eudicotyledons</taxon>
        <taxon>Gunneridae</taxon>
        <taxon>Pentapetalae</taxon>
        <taxon>asterids</taxon>
        <taxon>Ericales</taxon>
        <taxon>Ericaceae</taxon>
        <taxon>Ericoideae</taxon>
        <taxon>Rhodoreae</taxon>
        <taxon>Rhododendron</taxon>
    </lineage>
</organism>
<evidence type="ECO:0000256" key="3">
    <source>
        <dbReference type="ARBA" id="ARBA00022898"/>
    </source>
</evidence>
<name>A0AAV6IXF6_9ERIC</name>
<protein>
    <submittedName>
        <fullName evidence="4">Uncharacterized protein</fullName>
    </submittedName>
</protein>
<dbReference type="AlphaFoldDB" id="A0AAV6IXF6"/>
<dbReference type="InterPro" id="IPR005786">
    <property type="entry name" value="B_amino_transII"/>
</dbReference>
<evidence type="ECO:0000313" key="5">
    <source>
        <dbReference type="Proteomes" id="UP000823749"/>
    </source>
</evidence>